<protein>
    <recommendedName>
        <fullName evidence="2">AT3G52170-like helix-turn-helix domain-containing protein</fullName>
    </recommendedName>
</protein>
<gene>
    <name evidence="3" type="ORF">BVC80_9057g43</name>
</gene>
<dbReference type="OrthoDB" id="787154at2759"/>
<reference evidence="3 4" key="1">
    <citation type="journal article" date="2017" name="Mol. Plant">
        <title>The Genome of Medicinal Plant Macleaya cordata Provides New Insights into Benzylisoquinoline Alkaloids Metabolism.</title>
        <authorList>
            <person name="Liu X."/>
            <person name="Liu Y."/>
            <person name="Huang P."/>
            <person name="Ma Y."/>
            <person name="Qing Z."/>
            <person name="Tang Q."/>
            <person name="Cao H."/>
            <person name="Cheng P."/>
            <person name="Zheng Y."/>
            <person name="Yuan Z."/>
            <person name="Zhou Y."/>
            <person name="Liu J."/>
            <person name="Tang Z."/>
            <person name="Zhuo Y."/>
            <person name="Zhang Y."/>
            <person name="Yu L."/>
            <person name="Huang J."/>
            <person name="Yang P."/>
            <person name="Peng Q."/>
            <person name="Zhang J."/>
            <person name="Jiang W."/>
            <person name="Zhang Z."/>
            <person name="Lin K."/>
            <person name="Ro D.K."/>
            <person name="Chen X."/>
            <person name="Xiong X."/>
            <person name="Shang Y."/>
            <person name="Huang S."/>
            <person name="Zeng J."/>
        </authorList>
    </citation>
    <scope>NUCLEOTIDE SEQUENCE [LARGE SCALE GENOMIC DNA]</scope>
    <source>
        <strain evidence="4">cv. BLH2017</strain>
        <tissue evidence="3">Root</tissue>
    </source>
</reference>
<feature type="compositionally biased region" description="Polar residues" evidence="1">
    <location>
        <begin position="351"/>
        <end position="374"/>
    </location>
</feature>
<evidence type="ECO:0000313" key="4">
    <source>
        <dbReference type="Proteomes" id="UP000195402"/>
    </source>
</evidence>
<dbReference type="Pfam" id="PF25896">
    <property type="entry name" value="HTH_AT3G52170"/>
    <property type="match status" value="1"/>
</dbReference>
<dbReference type="STRING" id="56857.A0A200R9R1"/>
<feature type="region of interest" description="Disordered" evidence="1">
    <location>
        <begin position="351"/>
        <end position="388"/>
    </location>
</feature>
<dbReference type="PANTHER" id="PTHR34568">
    <property type="entry name" value="RRM DOMAIN-CONTAINING PROTEIN"/>
    <property type="match status" value="1"/>
</dbReference>
<evidence type="ECO:0000259" key="2">
    <source>
        <dbReference type="Pfam" id="PF25896"/>
    </source>
</evidence>
<dbReference type="EMBL" id="MVGT01000186">
    <property type="protein sequence ID" value="OVA19467.1"/>
    <property type="molecule type" value="Genomic_DNA"/>
</dbReference>
<name>A0A200R9R1_MACCD</name>
<dbReference type="InterPro" id="IPR058941">
    <property type="entry name" value="HTH_AT3G52170-like"/>
</dbReference>
<dbReference type="InParanoid" id="A0A200R9R1"/>
<keyword evidence="4" id="KW-1185">Reference proteome</keyword>
<proteinExistence type="predicted"/>
<dbReference type="Proteomes" id="UP000195402">
    <property type="component" value="Unassembled WGS sequence"/>
</dbReference>
<evidence type="ECO:0000256" key="1">
    <source>
        <dbReference type="SAM" id="MobiDB-lite"/>
    </source>
</evidence>
<evidence type="ECO:0000313" key="3">
    <source>
        <dbReference type="EMBL" id="OVA19467.1"/>
    </source>
</evidence>
<dbReference type="InterPro" id="IPR058942">
    <property type="entry name" value="AT3G52170-like"/>
</dbReference>
<dbReference type="AlphaFoldDB" id="A0A200R9R1"/>
<sequence length="435" mass="47956">MHAVKVTWVGQTFALANCSDSGGKKSRIRRSKEERKSMVESFIKKYQNSNDGNFPSLNLTHKEVGGSFYTVREIVREIIQENRVLGPAKFTSDEQNNDQLFDQYPLGSISTQPPSDLCLSLNETQFVSNDHHSAGVDLVSTLSGQVNGKQQQMFNNEILVDKEYNETDANKSSPHVNDEMQYTDVEISHKLEAKLERVEEIVQAPTSKVTPIATDVIVETFPLKSPAKPTQGSDGRSDDAKDLTRTLEEYEAKKVEASSATGKTGPMLDRMDFVELEKQSSGSINQKSAGNLVDPLAESLSCCTTEKSVTTSILEDTDLQIDASSTDVSSLQTAHQNQVVAGVEPKIVPNETYTQNSNAKKTSTSGESLSQGENVETKADIQDIQSTEEVKNSTLNRINLESWEGASRKPEKTEANPAWAAVKAFITAFVRFWTE</sequence>
<feature type="domain" description="AT3G52170-like helix-turn-helix" evidence="2">
    <location>
        <begin position="31"/>
        <end position="79"/>
    </location>
</feature>
<dbReference type="PANTHER" id="PTHR34568:SF1">
    <property type="entry name" value="DNA BINDING PROTEIN"/>
    <property type="match status" value="1"/>
</dbReference>
<dbReference type="OMA" id="FALATCN"/>
<organism evidence="3 4">
    <name type="scientific">Macleaya cordata</name>
    <name type="common">Five-seeded plume-poppy</name>
    <name type="synonym">Bocconia cordata</name>
    <dbReference type="NCBI Taxonomy" id="56857"/>
    <lineage>
        <taxon>Eukaryota</taxon>
        <taxon>Viridiplantae</taxon>
        <taxon>Streptophyta</taxon>
        <taxon>Embryophyta</taxon>
        <taxon>Tracheophyta</taxon>
        <taxon>Spermatophyta</taxon>
        <taxon>Magnoliopsida</taxon>
        <taxon>Ranunculales</taxon>
        <taxon>Papaveraceae</taxon>
        <taxon>Papaveroideae</taxon>
        <taxon>Macleaya</taxon>
    </lineage>
</organism>
<dbReference type="FunCoup" id="A0A200R9R1">
    <property type="interactions" value="977"/>
</dbReference>
<accession>A0A200R9R1</accession>
<comment type="caution">
    <text evidence="3">The sequence shown here is derived from an EMBL/GenBank/DDBJ whole genome shotgun (WGS) entry which is preliminary data.</text>
</comment>